<comment type="caution">
    <text evidence="1">The sequence shown here is derived from an EMBL/GenBank/DDBJ whole genome shotgun (WGS) entry which is preliminary data.</text>
</comment>
<dbReference type="EMBL" id="LAZR01027508">
    <property type="protein sequence ID" value="KKL65511.1"/>
    <property type="molecule type" value="Genomic_DNA"/>
</dbReference>
<reference evidence="1" key="1">
    <citation type="journal article" date="2015" name="Nature">
        <title>Complex archaea that bridge the gap between prokaryotes and eukaryotes.</title>
        <authorList>
            <person name="Spang A."/>
            <person name="Saw J.H."/>
            <person name="Jorgensen S.L."/>
            <person name="Zaremba-Niedzwiedzka K."/>
            <person name="Martijn J."/>
            <person name="Lind A.E."/>
            <person name="van Eijk R."/>
            <person name="Schleper C."/>
            <person name="Guy L."/>
            <person name="Ettema T.J."/>
        </authorList>
    </citation>
    <scope>NUCLEOTIDE SEQUENCE</scope>
</reference>
<accession>A0A0F9EGV6</accession>
<dbReference type="AlphaFoldDB" id="A0A0F9EGV6"/>
<organism evidence="1">
    <name type="scientific">marine sediment metagenome</name>
    <dbReference type="NCBI Taxonomy" id="412755"/>
    <lineage>
        <taxon>unclassified sequences</taxon>
        <taxon>metagenomes</taxon>
        <taxon>ecological metagenomes</taxon>
    </lineage>
</organism>
<gene>
    <name evidence="1" type="ORF">LCGC14_2154270</name>
</gene>
<protein>
    <submittedName>
        <fullName evidence="1">Uncharacterized protein</fullName>
    </submittedName>
</protein>
<sequence>MTEEQETRLVGLRNHVALLYGEDLAQEMVIRMILRPELNDLQVLTKAKWLFRNTLKRESWYVQINQEEMDSLLNYNDIERVHAGIELLRLYKKSQRIVTLIRVELGLLTLARSRMSEIRAINRNEEQESL</sequence>
<name>A0A0F9EGV6_9ZZZZ</name>
<proteinExistence type="predicted"/>
<evidence type="ECO:0000313" key="1">
    <source>
        <dbReference type="EMBL" id="KKL65511.1"/>
    </source>
</evidence>